<dbReference type="EMBL" id="CP011393">
    <property type="protein sequence ID" value="ANE40941.1"/>
    <property type="molecule type" value="Genomic_DNA"/>
</dbReference>
<dbReference type="OrthoDB" id="46826at2"/>
<reference evidence="2 3" key="1">
    <citation type="submission" date="2014-08" db="EMBL/GenBank/DDBJ databases">
        <title>Fervidobacterium pennivorans DYC genome.</title>
        <authorList>
            <person name="Wushke S."/>
        </authorList>
    </citation>
    <scope>NUCLEOTIDE SEQUENCE [LARGE SCALE GENOMIC DNA]</scope>
    <source>
        <strain evidence="2 3">DYC</strain>
    </source>
</reference>
<evidence type="ECO:0000313" key="2">
    <source>
        <dbReference type="EMBL" id="ANE40941.1"/>
    </source>
</evidence>
<name>A0A172T1T0_FERPE</name>
<dbReference type="Proteomes" id="UP000077096">
    <property type="component" value="Chromosome"/>
</dbReference>
<evidence type="ECO:0000313" key="3">
    <source>
        <dbReference type="Proteomes" id="UP000077096"/>
    </source>
</evidence>
<gene>
    <name evidence="2" type="ORF">JM64_02190</name>
</gene>
<dbReference type="AlphaFoldDB" id="A0A172T1T0"/>
<dbReference type="KEGG" id="fng:JM64_02190"/>
<keyword evidence="1" id="KW-0812">Transmembrane</keyword>
<feature type="transmembrane region" description="Helical" evidence="1">
    <location>
        <begin position="50"/>
        <end position="69"/>
    </location>
</feature>
<dbReference type="PATRIC" id="fig|93466.3.peg.489"/>
<protein>
    <submittedName>
        <fullName evidence="2">Uncharacterized protein</fullName>
    </submittedName>
</protein>
<accession>A0A172T1T0</accession>
<keyword evidence="1" id="KW-0472">Membrane</keyword>
<organism evidence="2 3">
    <name type="scientific">Fervidobacterium pennivorans</name>
    <dbReference type="NCBI Taxonomy" id="93466"/>
    <lineage>
        <taxon>Bacteria</taxon>
        <taxon>Thermotogati</taxon>
        <taxon>Thermotogota</taxon>
        <taxon>Thermotogae</taxon>
        <taxon>Thermotogales</taxon>
        <taxon>Fervidobacteriaceae</taxon>
        <taxon>Fervidobacterium</taxon>
    </lineage>
</organism>
<sequence length="131" mass="15071">MSRKNHENFTNIGGSSFVTKFIAKEYSYKPGPLMEEKIIRKIKRSKLKRMFFKIGIVVTIAFLILFTKFESAQSFRISENFSAILQTIENQKPLSSNSKTLTNGQNMDENNMKALLFKTLRYTAIASDGDW</sequence>
<evidence type="ECO:0000256" key="1">
    <source>
        <dbReference type="SAM" id="Phobius"/>
    </source>
</evidence>
<proteinExistence type="predicted"/>
<keyword evidence="1" id="KW-1133">Transmembrane helix</keyword>